<dbReference type="InterPro" id="IPR036280">
    <property type="entry name" value="Multihaem_cyt_sf"/>
</dbReference>
<proteinExistence type="predicted"/>
<dbReference type="RefSeq" id="WP_137011771.1">
    <property type="nucleotide sequence ID" value="NZ_SZPX01000001.1"/>
</dbReference>
<keyword evidence="3" id="KW-1185">Reference proteome</keyword>
<dbReference type="PANTHER" id="PTHR35038:SF8">
    <property type="entry name" value="C-TYPE POLYHEME CYTOCHROME OMCC"/>
    <property type="match status" value="1"/>
</dbReference>
<evidence type="ECO:0000256" key="1">
    <source>
        <dbReference type="ARBA" id="ARBA00022729"/>
    </source>
</evidence>
<evidence type="ECO:0000313" key="3">
    <source>
        <dbReference type="Proteomes" id="UP000309561"/>
    </source>
</evidence>
<dbReference type="AlphaFoldDB" id="A0A4U2ZA51"/>
<evidence type="ECO:0000313" key="2">
    <source>
        <dbReference type="EMBL" id="TKI71189.1"/>
    </source>
</evidence>
<dbReference type="SUPFAM" id="SSF48695">
    <property type="entry name" value="Multiheme cytochromes"/>
    <property type="match status" value="1"/>
</dbReference>
<keyword evidence="1" id="KW-0732">Signal</keyword>
<dbReference type="GO" id="GO:0016491">
    <property type="term" value="F:oxidoreductase activity"/>
    <property type="evidence" value="ECO:0007669"/>
    <property type="project" value="TreeGrafter"/>
</dbReference>
<sequence length="397" mass="44802">MKKLLIITAILTTTLFGAKPVEIDERFKDSSKCKTCHMHIVKEWEQSWHSKSHYENNEYFNATTDYVSKKTRKSLSGVQVQCAMCHNPRISVTSTDIEHEILAVMGFDKDSEVEKALQSDAISEGINCVVCHNIGAIHSDKDETVRGINRIEWTKSGVMVGPYDDANSPYHKVEHRDYMDTDPNKLCFVCHANDRSVSDFVFVDMQKEYANSDKLCVDCHMGSKKQGVAATLRIDNGKTRAREVRGHTFPGAHTDSMWEGALDLKVEQKKKEVYVSIINPNPHNIPSGFGSREIIAEFVFKNGYEVLETKSISLTTHYKDKRGKATIPHLAVSSSENLSVPANGKRVLKAPTQMGADRVEVTLYFRLVNDEIHSLLDLSQPIWSQKFFITSKSISLR</sequence>
<protein>
    <submittedName>
        <fullName evidence="2">Uncharacterized protein</fullName>
    </submittedName>
</protein>
<comment type="caution">
    <text evidence="2">The sequence shown here is derived from an EMBL/GenBank/DDBJ whole genome shotgun (WGS) entry which is preliminary data.</text>
</comment>
<dbReference type="OrthoDB" id="9814800at2"/>
<name>A0A4U2ZA51_9BACT</name>
<organism evidence="2 3">
    <name type="scientific">Sulfurimonas crateris</name>
    <dbReference type="NCBI Taxonomy" id="2574727"/>
    <lineage>
        <taxon>Bacteria</taxon>
        <taxon>Pseudomonadati</taxon>
        <taxon>Campylobacterota</taxon>
        <taxon>Epsilonproteobacteria</taxon>
        <taxon>Campylobacterales</taxon>
        <taxon>Sulfurimonadaceae</taxon>
        <taxon>Sulfurimonas</taxon>
    </lineage>
</organism>
<gene>
    <name evidence="2" type="ORF">FCU45_02075</name>
</gene>
<dbReference type="Proteomes" id="UP000309561">
    <property type="component" value="Unassembled WGS sequence"/>
</dbReference>
<dbReference type="PANTHER" id="PTHR35038">
    <property type="entry name" value="DISSIMILATORY SULFITE REDUCTASE SIRA"/>
    <property type="match status" value="1"/>
</dbReference>
<dbReference type="Gene3D" id="1.10.1130.10">
    <property type="entry name" value="Flavocytochrome C3, Chain A"/>
    <property type="match status" value="1"/>
</dbReference>
<accession>A0A4U2ZA51</accession>
<reference evidence="2 3" key="1">
    <citation type="submission" date="2019-04" db="EMBL/GenBank/DDBJ databases">
        <title>Sulfurimonas crateris sp. nov. a facultative anaerobic sulfur-oxidizing chemolithautotrophic bacterium isolated from a terrestrial mud vulcano.</title>
        <authorList>
            <person name="Ratnikova N.M."/>
            <person name="Slobodkin A.I."/>
            <person name="Merkel A.Y."/>
            <person name="Novikov A."/>
            <person name="Bonch-Osmolovskaya E.A."/>
            <person name="Slobodkina G.B."/>
        </authorList>
    </citation>
    <scope>NUCLEOTIDE SEQUENCE [LARGE SCALE GENOMIC DNA]</scope>
    <source>
        <strain evidence="2 3">SN118</strain>
    </source>
</reference>
<dbReference type="EMBL" id="SZPX01000001">
    <property type="protein sequence ID" value="TKI71189.1"/>
    <property type="molecule type" value="Genomic_DNA"/>
</dbReference>
<dbReference type="InterPro" id="IPR051829">
    <property type="entry name" value="Multiheme_Cytochr_ET"/>
</dbReference>